<evidence type="ECO:0000313" key="4">
    <source>
        <dbReference type="EMBL" id="KAK1362912.1"/>
    </source>
</evidence>
<proteinExistence type="predicted"/>
<evidence type="ECO:0000259" key="3">
    <source>
        <dbReference type="PROSITE" id="PS50106"/>
    </source>
</evidence>
<dbReference type="InterPro" id="IPR004252">
    <property type="entry name" value="Probable_transposase_24"/>
</dbReference>
<evidence type="ECO:0000313" key="5">
    <source>
        <dbReference type="Proteomes" id="UP001237642"/>
    </source>
</evidence>
<feature type="transmembrane region" description="Helical" evidence="2">
    <location>
        <begin position="90"/>
        <end position="108"/>
    </location>
</feature>
<keyword evidence="2" id="KW-0812">Transmembrane</keyword>
<dbReference type="Pfam" id="PF13365">
    <property type="entry name" value="Trypsin_2"/>
    <property type="match status" value="1"/>
</dbReference>
<keyword evidence="2" id="KW-0472">Membrane</keyword>
<dbReference type="Proteomes" id="UP001237642">
    <property type="component" value="Unassembled WGS sequence"/>
</dbReference>
<accession>A0AAD8M7Y7</accession>
<dbReference type="Gene3D" id="2.40.10.10">
    <property type="entry name" value="Trypsin-like serine proteases"/>
    <property type="match status" value="1"/>
</dbReference>
<organism evidence="4 5">
    <name type="scientific">Heracleum sosnowskyi</name>
    <dbReference type="NCBI Taxonomy" id="360622"/>
    <lineage>
        <taxon>Eukaryota</taxon>
        <taxon>Viridiplantae</taxon>
        <taxon>Streptophyta</taxon>
        <taxon>Embryophyta</taxon>
        <taxon>Tracheophyta</taxon>
        <taxon>Spermatophyta</taxon>
        <taxon>Magnoliopsida</taxon>
        <taxon>eudicotyledons</taxon>
        <taxon>Gunneridae</taxon>
        <taxon>Pentapetalae</taxon>
        <taxon>asterids</taxon>
        <taxon>campanulids</taxon>
        <taxon>Apiales</taxon>
        <taxon>Apiaceae</taxon>
        <taxon>Apioideae</taxon>
        <taxon>apioid superclade</taxon>
        <taxon>Tordylieae</taxon>
        <taxon>Tordyliinae</taxon>
        <taxon>Heracleum</taxon>
    </lineage>
</organism>
<dbReference type="SUPFAM" id="SSF50156">
    <property type="entry name" value="PDZ domain-like"/>
    <property type="match status" value="1"/>
</dbReference>
<reference evidence="4" key="1">
    <citation type="submission" date="2023-02" db="EMBL/GenBank/DDBJ databases">
        <title>Genome of toxic invasive species Heracleum sosnowskyi carries increased number of genes despite the absence of recent whole-genome duplications.</title>
        <authorList>
            <person name="Schelkunov M."/>
            <person name="Shtratnikova V."/>
            <person name="Makarenko M."/>
            <person name="Klepikova A."/>
            <person name="Omelchenko D."/>
            <person name="Novikova G."/>
            <person name="Obukhova E."/>
            <person name="Bogdanov V."/>
            <person name="Penin A."/>
            <person name="Logacheva M."/>
        </authorList>
    </citation>
    <scope>NUCLEOTIDE SEQUENCE</scope>
    <source>
        <strain evidence="4">Hsosn_3</strain>
        <tissue evidence="4">Leaf</tissue>
    </source>
</reference>
<protein>
    <recommendedName>
        <fullName evidence="3">PDZ domain-containing protein</fullName>
    </recommendedName>
</protein>
<feature type="compositionally biased region" description="Basic and acidic residues" evidence="1">
    <location>
        <begin position="165"/>
        <end position="175"/>
    </location>
</feature>
<name>A0AAD8M7Y7_9APIA</name>
<dbReference type="Pfam" id="PF03004">
    <property type="entry name" value="Transposase_24"/>
    <property type="match status" value="1"/>
</dbReference>
<feature type="transmembrane region" description="Helical" evidence="2">
    <location>
        <begin position="120"/>
        <end position="138"/>
    </location>
</feature>
<dbReference type="SUPFAM" id="SSF50494">
    <property type="entry name" value="Trypsin-like serine proteases"/>
    <property type="match status" value="2"/>
</dbReference>
<reference evidence="4" key="2">
    <citation type="submission" date="2023-05" db="EMBL/GenBank/DDBJ databases">
        <authorList>
            <person name="Schelkunov M.I."/>
        </authorList>
    </citation>
    <scope>NUCLEOTIDE SEQUENCE</scope>
    <source>
        <strain evidence="4">Hsosn_3</strain>
        <tissue evidence="4">Leaf</tissue>
    </source>
</reference>
<feature type="compositionally biased region" description="Basic residues" evidence="1">
    <location>
        <begin position="142"/>
        <end position="154"/>
    </location>
</feature>
<feature type="region of interest" description="Disordered" evidence="1">
    <location>
        <begin position="425"/>
        <end position="455"/>
    </location>
</feature>
<feature type="compositionally biased region" description="Gly residues" evidence="1">
    <location>
        <begin position="155"/>
        <end position="164"/>
    </location>
</feature>
<feature type="compositionally biased region" description="Pro residues" evidence="1">
    <location>
        <begin position="434"/>
        <end position="448"/>
    </location>
</feature>
<keyword evidence="5" id="KW-1185">Reference proteome</keyword>
<dbReference type="InterPro" id="IPR043504">
    <property type="entry name" value="Peptidase_S1_PA_chymotrypsin"/>
</dbReference>
<keyword evidence="2" id="KW-1133">Transmembrane helix</keyword>
<dbReference type="InterPro" id="IPR001478">
    <property type="entry name" value="PDZ"/>
</dbReference>
<evidence type="ECO:0000256" key="2">
    <source>
        <dbReference type="SAM" id="Phobius"/>
    </source>
</evidence>
<feature type="transmembrane region" description="Helical" evidence="2">
    <location>
        <begin position="39"/>
        <end position="69"/>
    </location>
</feature>
<dbReference type="Pfam" id="PF17820">
    <property type="entry name" value="PDZ_6"/>
    <property type="match status" value="1"/>
</dbReference>
<dbReference type="InterPro" id="IPR041489">
    <property type="entry name" value="PDZ_6"/>
</dbReference>
<feature type="domain" description="PDZ" evidence="3">
    <location>
        <begin position="962"/>
        <end position="1026"/>
    </location>
</feature>
<dbReference type="InterPro" id="IPR009003">
    <property type="entry name" value="Peptidase_S1_PA"/>
</dbReference>
<dbReference type="Gene3D" id="2.30.42.10">
    <property type="match status" value="1"/>
</dbReference>
<comment type="caution">
    <text evidence="4">The sequence shown here is derived from an EMBL/GenBank/DDBJ whole genome shotgun (WGS) entry which is preliminary data.</text>
</comment>
<dbReference type="PANTHER" id="PTHR47389">
    <property type="entry name" value="OS09G0436400 PROTEIN"/>
    <property type="match status" value="1"/>
</dbReference>
<dbReference type="PANTHER" id="PTHR47389:SF4">
    <property type="entry name" value="OS09G0436400 PROTEIN"/>
    <property type="match status" value="1"/>
</dbReference>
<feature type="region of interest" description="Disordered" evidence="1">
    <location>
        <begin position="138"/>
        <end position="223"/>
    </location>
</feature>
<gene>
    <name evidence="4" type="ORF">POM88_038473</name>
</gene>
<evidence type="ECO:0000256" key="1">
    <source>
        <dbReference type="SAM" id="MobiDB-lite"/>
    </source>
</evidence>
<sequence>MGTPGLVFDMRVECKPLFDAFLCLLCDFISAVMQNGEIIHIFFLLMVFEFGATASLWDALTCLTALFVIDGLLSKHGLIGQSSKRVQHPLLPHFLICVVSLTSSFSFVEARDKDARKVGRSGFWLILFLVLMALGAGSNRGGRGRGSRGGRGKGGRGNGSGRGSDSGDGRGHGGDIELGDDDEGNEGNEGDGGDEGQESQNVPRIRFERAQRSCSKGDYMKRPATDADRDTVHFLEGRNIKEAKKKKTLSYIVKMNWDENTHKTKGAEREIFYDRCLNEFKKYYEYPKGYDENVGDRAVKEFLKRSWKSLPYQEKDRAERDAKLANKIEPKYTRLNFRPHYFSPGTWESLNKYWESDLFKGRSINGKKARAKLEHVHHSGAMPFDERREILEDEKQRPISDLEFMDYVYHFDNPADKQLREDMERVRVTQSTETPPPEGSTSEPPPSPGTLKKIHRKKEMCLTIQARPPKKGKAILHPRQPVAEVLGAYEAARLTASQSTPSHQISDNSLDLVLRVSSEVYRMVRSLEMTEVPRELLNEQMHRLAYEAFPNQTDPVQQALWTEYMRLATVLVDDAMALFEKVILEGTRIEKAHITFRNNNDEDDDQDAERYSLNRRFEIEDRISRTHSIYRSQLNSTQPKVKVIYRMYRQGTGWMNAWKRKSVTYENLSESQRRYINDMASKWPKFIKFECNTFLDDDTKLAALGASHSVVALIAYHGGEFIPASGTIIERYDSTIIVLTSANLIRHPTSKKLGENVLADDLTVCAHTFDGHSYTGGEVCAYDFHYNLAALKFISETPSLSQFGLAKFAKLGQEVDDLVDIDSSGTSQPPIRHAKKARMEDSIDVHLSRSNQPFLRPHSGSSEQLTPEDGVIVLGRYFAEPFQPMIAPGEYWRERARYDCKELFMTNCEITRCGDGGPLINYRGEVIGLAFYDPGLIPCLPINIALKWWEHYKKYRKCCRPFLGLEATNLNAADLGIIARVIKKFSNARKGLIVEKVIPDSPADLAGIRVNDVIIECGGKPIQSFSELFLMIWDKVGVPIELILVRADDVTPIKLNMVFSEATLDQLNNWPAYTK</sequence>
<dbReference type="AlphaFoldDB" id="A0AAD8M7Y7"/>
<dbReference type="InterPro" id="IPR036034">
    <property type="entry name" value="PDZ_sf"/>
</dbReference>
<dbReference type="EMBL" id="JAUIZM010000009">
    <property type="protein sequence ID" value="KAK1362912.1"/>
    <property type="molecule type" value="Genomic_DNA"/>
</dbReference>
<feature type="compositionally biased region" description="Acidic residues" evidence="1">
    <location>
        <begin position="177"/>
        <end position="197"/>
    </location>
</feature>
<dbReference type="PROSITE" id="PS50106">
    <property type="entry name" value="PDZ"/>
    <property type="match status" value="1"/>
</dbReference>
<dbReference type="SMART" id="SM00228">
    <property type="entry name" value="PDZ"/>
    <property type="match status" value="1"/>
</dbReference>